<keyword evidence="5" id="KW-1185">Reference proteome</keyword>
<evidence type="ECO:0000313" key="4">
    <source>
        <dbReference type="EMBL" id="NIA71056.1"/>
    </source>
</evidence>
<organism evidence="4 5">
    <name type="scientific">Pelagibius litoralis</name>
    <dbReference type="NCBI Taxonomy" id="374515"/>
    <lineage>
        <taxon>Bacteria</taxon>
        <taxon>Pseudomonadati</taxon>
        <taxon>Pseudomonadota</taxon>
        <taxon>Alphaproteobacteria</taxon>
        <taxon>Rhodospirillales</taxon>
        <taxon>Rhodovibrionaceae</taxon>
        <taxon>Pelagibius</taxon>
    </lineage>
</organism>
<dbReference type="InterPro" id="IPR028896">
    <property type="entry name" value="GcvT/YgfZ/DmdA"/>
</dbReference>
<reference evidence="4" key="1">
    <citation type="submission" date="2020-03" db="EMBL/GenBank/DDBJ databases">
        <title>Genome of Pelagibius litoralis DSM 21314T.</title>
        <authorList>
            <person name="Wang G."/>
        </authorList>
    </citation>
    <scope>NUCLEOTIDE SEQUENCE</scope>
    <source>
        <strain evidence="4">DSM 21314</strain>
    </source>
</reference>
<proteinExistence type="predicted"/>
<dbReference type="InterPro" id="IPR013977">
    <property type="entry name" value="GcvT_C"/>
</dbReference>
<feature type="domain" description="GCVT N-terminal" evidence="2">
    <location>
        <begin position="22"/>
        <end position="272"/>
    </location>
</feature>
<dbReference type="AlphaFoldDB" id="A0A967KH98"/>
<comment type="caution">
    <text evidence="4">The sequence shown here is derived from an EMBL/GenBank/DDBJ whole genome shotgun (WGS) entry which is preliminary data.</text>
</comment>
<feature type="domain" description="Aminomethyltransferase C-terminal" evidence="3">
    <location>
        <begin position="293"/>
        <end position="373"/>
    </location>
</feature>
<dbReference type="Pfam" id="PF08669">
    <property type="entry name" value="GCV_T_C"/>
    <property type="match status" value="1"/>
</dbReference>
<feature type="binding site" evidence="1">
    <location>
        <position position="207"/>
    </location>
    <ligand>
        <name>substrate</name>
    </ligand>
</feature>
<dbReference type="PANTHER" id="PTHR43757">
    <property type="entry name" value="AMINOMETHYLTRANSFERASE"/>
    <property type="match status" value="1"/>
</dbReference>
<protein>
    <submittedName>
        <fullName evidence="4">Glycine cleavage system protein T</fullName>
    </submittedName>
</protein>
<accession>A0A967KH98</accession>
<dbReference type="PANTHER" id="PTHR43757:SF2">
    <property type="entry name" value="AMINOMETHYLTRANSFERASE, MITOCHONDRIAL"/>
    <property type="match status" value="1"/>
</dbReference>
<dbReference type="SUPFAM" id="SSF103025">
    <property type="entry name" value="Folate-binding domain"/>
    <property type="match status" value="1"/>
</dbReference>
<dbReference type="InterPro" id="IPR027266">
    <property type="entry name" value="TrmE/GcvT-like"/>
</dbReference>
<dbReference type="EMBL" id="JAAQPH010000018">
    <property type="protein sequence ID" value="NIA71056.1"/>
    <property type="molecule type" value="Genomic_DNA"/>
</dbReference>
<evidence type="ECO:0000256" key="1">
    <source>
        <dbReference type="PIRSR" id="PIRSR006487-1"/>
    </source>
</evidence>
<gene>
    <name evidence="4" type="ORF">HBA54_20870</name>
</gene>
<dbReference type="PIRSF" id="PIRSF006487">
    <property type="entry name" value="GcvT"/>
    <property type="match status" value="1"/>
</dbReference>
<dbReference type="Proteomes" id="UP000761264">
    <property type="component" value="Unassembled WGS sequence"/>
</dbReference>
<dbReference type="InterPro" id="IPR006222">
    <property type="entry name" value="GCVT_N"/>
</dbReference>
<evidence type="ECO:0000259" key="2">
    <source>
        <dbReference type="Pfam" id="PF01571"/>
    </source>
</evidence>
<dbReference type="SUPFAM" id="SSF101790">
    <property type="entry name" value="Aminomethyltransferase beta-barrel domain"/>
    <property type="match status" value="1"/>
</dbReference>
<sequence length="378" mass="41050">MAMTVLSNIVISARVRRSPFFAATQRYGCKAYSVYNHMYMPLYYQSPEADYWHLVNGVTLWDVAVERQVEIVGPDAARFVQLLSPRDLSNCAVGQCKYLLMTDETGGILNDPVLLKLAEDRYWLSLADSDVLLWAKGVAYFGNYDVEIFEPDVSPLQLQGPLAAAVGEALFGSALNDLKYFWFAEFELAGMPLIVSRTGWSGERGYEIYLQNGDDGDRLWETIMEAGNPHGIAPATPSAIRRIEGGLLSYGADMNLDNNPYEMNLGRLVDLDQEADFIGKAALARIKKAGITRRLVGLAVEGGAAAVPSLERAAITCDGAPAGRITSAVYSPSLEQTIALALVPLAQSGEGSVLTVESDVVPLSAKVSPLPFVSRKTV</sequence>
<evidence type="ECO:0000313" key="5">
    <source>
        <dbReference type="Proteomes" id="UP000761264"/>
    </source>
</evidence>
<dbReference type="InterPro" id="IPR029043">
    <property type="entry name" value="GcvT/YgfZ_C"/>
</dbReference>
<dbReference type="Pfam" id="PF01571">
    <property type="entry name" value="GCV_T"/>
    <property type="match status" value="1"/>
</dbReference>
<evidence type="ECO:0000259" key="3">
    <source>
        <dbReference type="Pfam" id="PF08669"/>
    </source>
</evidence>
<name>A0A967KH98_9PROT</name>
<dbReference type="Gene3D" id="3.30.1360.120">
    <property type="entry name" value="Probable tRNA modification gtpase trme, domain 1"/>
    <property type="match status" value="1"/>
</dbReference>